<organism evidence="2 3">
    <name type="scientific">Streptomyces finlayi</name>
    <dbReference type="NCBI Taxonomy" id="67296"/>
    <lineage>
        <taxon>Bacteria</taxon>
        <taxon>Bacillati</taxon>
        <taxon>Actinomycetota</taxon>
        <taxon>Actinomycetes</taxon>
        <taxon>Kitasatosporales</taxon>
        <taxon>Streptomycetaceae</taxon>
        <taxon>Streptomyces</taxon>
    </lineage>
</organism>
<dbReference type="Proteomes" id="UP000638353">
    <property type="component" value="Unassembled WGS sequence"/>
</dbReference>
<gene>
    <name evidence="2" type="ORF">GCM10010334_62130</name>
</gene>
<dbReference type="SUPFAM" id="SSF81606">
    <property type="entry name" value="PP2C-like"/>
    <property type="match status" value="1"/>
</dbReference>
<dbReference type="AlphaFoldDB" id="A0A919CD48"/>
<comment type="caution">
    <text evidence="2">The sequence shown here is derived from an EMBL/GenBank/DDBJ whole genome shotgun (WGS) entry which is preliminary data.</text>
</comment>
<protein>
    <recommendedName>
        <fullName evidence="1">PPM-type phosphatase domain-containing protein</fullName>
    </recommendedName>
</protein>
<evidence type="ECO:0000313" key="3">
    <source>
        <dbReference type="Proteomes" id="UP000638353"/>
    </source>
</evidence>
<feature type="domain" description="PPM-type phosphatase" evidence="1">
    <location>
        <begin position="9"/>
        <end position="187"/>
    </location>
</feature>
<dbReference type="InterPro" id="IPR001932">
    <property type="entry name" value="PPM-type_phosphatase-like_dom"/>
</dbReference>
<name>A0A919CD48_9ACTN</name>
<reference evidence="2" key="2">
    <citation type="submission" date="2020-09" db="EMBL/GenBank/DDBJ databases">
        <authorList>
            <person name="Sun Q."/>
            <person name="Ohkuma M."/>
        </authorList>
    </citation>
    <scope>NUCLEOTIDE SEQUENCE</scope>
    <source>
        <strain evidence="2">JCM 4637</strain>
    </source>
</reference>
<evidence type="ECO:0000259" key="1">
    <source>
        <dbReference type="Pfam" id="PF13672"/>
    </source>
</evidence>
<reference evidence="2" key="1">
    <citation type="journal article" date="2014" name="Int. J. Syst. Evol. Microbiol.">
        <title>Complete genome sequence of Corynebacterium casei LMG S-19264T (=DSM 44701T), isolated from a smear-ripened cheese.</title>
        <authorList>
            <consortium name="US DOE Joint Genome Institute (JGI-PGF)"/>
            <person name="Walter F."/>
            <person name="Albersmeier A."/>
            <person name="Kalinowski J."/>
            <person name="Ruckert C."/>
        </authorList>
    </citation>
    <scope>NUCLEOTIDE SEQUENCE</scope>
    <source>
        <strain evidence="2">JCM 4637</strain>
    </source>
</reference>
<dbReference type="InterPro" id="IPR036457">
    <property type="entry name" value="PPM-type-like_dom_sf"/>
</dbReference>
<proteinExistence type="predicted"/>
<dbReference type="EMBL" id="BMVC01000014">
    <property type="protein sequence ID" value="GHD08633.1"/>
    <property type="molecule type" value="Genomic_DNA"/>
</dbReference>
<sequence>MGLAKSPAEPSEDAAAFDLGRGRIALSDGASRALGSREWARCLVQTFVAEPPSELTDATVRAWAAAAGREWTASLEIPDDAPPYVRDAAARGSFATLLGIVVDPAPPGANSVWWRAVAVGDTCLFALRDEMVVEAFPLDSADQFGSVPDLVPTSGPEWENSLTELRTTRGSCGPGDVLLLMTDALAKWALGRAPHGGDVWRFLSRVVPDELENTVCALWARGELEQDDVTLVRCRAAVTA</sequence>
<accession>A0A919CD48</accession>
<dbReference type="Pfam" id="PF13672">
    <property type="entry name" value="PP2C_2"/>
    <property type="match status" value="1"/>
</dbReference>
<evidence type="ECO:0000313" key="2">
    <source>
        <dbReference type="EMBL" id="GHD08633.1"/>
    </source>
</evidence>